<accession>A0A803NLW2</accession>
<proteinExistence type="predicted"/>
<evidence type="ECO:0000313" key="2">
    <source>
        <dbReference type="EnsemblPlants" id="cds.evm.model.01.2612"/>
    </source>
</evidence>
<keyword evidence="3" id="KW-1185">Reference proteome</keyword>
<feature type="domain" description="Reverse transcriptase" evidence="1">
    <location>
        <begin position="169"/>
        <end position="333"/>
    </location>
</feature>
<dbReference type="InterPro" id="IPR000477">
    <property type="entry name" value="RT_dom"/>
</dbReference>
<dbReference type="PANTHER" id="PTHR46890:SF48">
    <property type="entry name" value="RNA-DIRECTED DNA POLYMERASE"/>
    <property type="match status" value="1"/>
</dbReference>
<dbReference type="PANTHER" id="PTHR46890">
    <property type="entry name" value="NON-LTR RETROLELEMENT REVERSE TRANSCRIPTASE-LIKE PROTEIN-RELATED"/>
    <property type="match status" value="1"/>
</dbReference>
<dbReference type="Pfam" id="PF00078">
    <property type="entry name" value="RVT_1"/>
    <property type="match status" value="1"/>
</dbReference>
<reference evidence="2" key="2">
    <citation type="submission" date="2021-03" db="UniProtKB">
        <authorList>
            <consortium name="EnsemblPlants"/>
        </authorList>
    </citation>
    <scope>IDENTIFICATION</scope>
</reference>
<protein>
    <recommendedName>
        <fullName evidence="1">Reverse transcriptase domain-containing protein</fullName>
    </recommendedName>
</protein>
<dbReference type="AlphaFoldDB" id="A0A803NLW2"/>
<dbReference type="EnsemblPlants" id="evm.model.01.2612">
    <property type="protein sequence ID" value="cds.evm.model.01.2612"/>
    <property type="gene ID" value="evm.TU.01.2612"/>
</dbReference>
<dbReference type="OMA" id="WATERDI"/>
<dbReference type="Gramene" id="evm.model.01.2612">
    <property type="protein sequence ID" value="cds.evm.model.01.2612"/>
    <property type="gene ID" value="evm.TU.01.2612"/>
</dbReference>
<sequence length="356" mass="41179">MHWNRAQYGKINSIISDLERRLNLIQSLLTGSREWATERDIRQSLNEARVRKELYWKQRARVSWLKKGDKCTKFFFLSATMKGRRNAIESILNKDNLWVTSRELIRNEFMEFFKGIFTRMDSGYNLNCNYLIKDRISEGDQAELIRYPDDEEIKCTLFTMGNNKAPGPDGRNIQDNNVIAQEIIHSFNKKNGKEGMFAIKIDLMKAYDRLSWSFIDHVLSCFGAPSDLRRWISQCITTTTLSVCLNGGPCGKITPSCGLRQGDSLSPYLFIWAAEILSRLLEEAQQKKIINGIRLNKGCLIISHIFFADDLILVGKAKLEEVKEYWDCLEKFVLGRARKSINLRRRFSSPRTLPIA</sequence>
<dbReference type="Proteomes" id="UP000596661">
    <property type="component" value="Chromosome 1"/>
</dbReference>
<organism evidence="2 3">
    <name type="scientific">Cannabis sativa</name>
    <name type="common">Hemp</name>
    <name type="synonym">Marijuana</name>
    <dbReference type="NCBI Taxonomy" id="3483"/>
    <lineage>
        <taxon>Eukaryota</taxon>
        <taxon>Viridiplantae</taxon>
        <taxon>Streptophyta</taxon>
        <taxon>Embryophyta</taxon>
        <taxon>Tracheophyta</taxon>
        <taxon>Spermatophyta</taxon>
        <taxon>Magnoliopsida</taxon>
        <taxon>eudicotyledons</taxon>
        <taxon>Gunneridae</taxon>
        <taxon>Pentapetalae</taxon>
        <taxon>rosids</taxon>
        <taxon>fabids</taxon>
        <taxon>Rosales</taxon>
        <taxon>Cannabaceae</taxon>
        <taxon>Cannabis</taxon>
    </lineage>
</organism>
<reference evidence="2" key="1">
    <citation type="submission" date="2018-11" db="EMBL/GenBank/DDBJ databases">
        <authorList>
            <person name="Grassa J C."/>
        </authorList>
    </citation>
    <scope>NUCLEOTIDE SEQUENCE [LARGE SCALE GENOMIC DNA]</scope>
</reference>
<evidence type="ECO:0000313" key="3">
    <source>
        <dbReference type="Proteomes" id="UP000596661"/>
    </source>
</evidence>
<evidence type="ECO:0000259" key="1">
    <source>
        <dbReference type="Pfam" id="PF00078"/>
    </source>
</evidence>
<name>A0A803NLW2_CANSA</name>
<dbReference type="EMBL" id="UZAU01000077">
    <property type="status" value="NOT_ANNOTATED_CDS"/>
    <property type="molecule type" value="Genomic_DNA"/>
</dbReference>
<dbReference type="InterPro" id="IPR052343">
    <property type="entry name" value="Retrotransposon-Effector_Assoc"/>
</dbReference>